<reference evidence="4 5" key="1">
    <citation type="submission" date="2018-08" db="EMBL/GenBank/DDBJ databases">
        <title>Recombination of ecologically and evolutionarily significant loci maintains genetic cohesion in the Pseudomonas syringae species complex.</title>
        <authorList>
            <person name="Dillon M."/>
            <person name="Thakur S."/>
            <person name="Almeida R.N.D."/>
            <person name="Weir B.S."/>
            <person name="Guttman D.S."/>
        </authorList>
    </citation>
    <scope>NUCLEOTIDE SEQUENCE [LARGE SCALE GENOMIC DNA]</scope>
    <source>
        <strain evidence="3 4">ICMP 11935</strain>
        <strain evidence="2 5">ICMP 4388</strain>
    </source>
</reference>
<evidence type="ECO:0000313" key="3">
    <source>
        <dbReference type="EMBL" id="RMU69126.1"/>
    </source>
</evidence>
<dbReference type="Proteomes" id="UP000274315">
    <property type="component" value="Unassembled WGS sequence"/>
</dbReference>
<dbReference type="AlphaFoldDB" id="A0A0Q0DKD8"/>
<keyword evidence="1" id="KW-0472">Membrane</keyword>
<dbReference type="EMBL" id="RBPX01000300">
    <property type="protein sequence ID" value="RMO60622.1"/>
    <property type="molecule type" value="Genomic_DNA"/>
</dbReference>
<protein>
    <submittedName>
        <fullName evidence="3">Repressor protein c2</fullName>
    </submittedName>
</protein>
<evidence type="ECO:0000313" key="2">
    <source>
        <dbReference type="EMBL" id="RMO60622.1"/>
    </source>
</evidence>
<accession>A0A0Q0DKD8</accession>
<sequence length="102" mass="11145">MLRALRAVAFLEFLVAAARARIVTTDIFKGIAHRFLVSVTAVWTVYMAVLVVVVIVVMVAIGAMHMGLLVHRFYSAIKSGAHYPANHGQAVSAYWDSHSASF</sequence>
<evidence type="ECO:0000313" key="5">
    <source>
        <dbReference type="Proteomes" id="UP000274541"/>
    </source>
</evidence>
<organism evidence="3 4">
    <name type="scientific">Pseudomonas syringae pv. aptata</name>
    <dbReference type="NCBI Taxonomy" id="83167"/>
    <lineage>
        <taxon>Bacteria</taxon>
        <taxon>Pseudomonadati</taxon>
        <taxon>Pseudomonadota</taxon>
        <taxon>Gammaproteobacteria</taxon>
        <taxon>Pseudomonadales</taxon>
        <taxon>Pseudomonadaceae</taxon>
        <taxon>Pseudomonas</taxon>
        <taxon>Pseudomonas syringae</taxon>
    </lineage>
</organism>
<name>A0A0Q0DKD8_PSEAP</name>
<gene>
    <name evidence="3" type="ORF">ALP24_01544</name>
    <name evidence="2" type="ORF">ALQ37_03589</name>
</gene>
<keyword evidence="1" id="KW-0812">Transmembrane</keyword>
<proteinExistence type="predicted"/>
<feature type="transmembrane region" description="Helical" evidence="1">
    <location>
        <begin position="44"/>
        <end position="70"/>
    </location>
</feature>
<evidence type="ECO:0000313" key="4">
    <source>
        <dbReference type="Proteomes" id="UP000274315"/>
    </source>
</evidence>
<keyword evidence="1" id="KW-1133">Transmembrane helix</keyword>
<dbReference type="Proteomes" id="UP000274541">
    <property type="component" value="Unassembled WGS sequence"/>
</dbReference>
<evidence type="ECO:0000256" key="1">
    <source>
        <dbReference type="SAM" id="Phobius"/>
    </source>
</evidence>
<comment type="caution">
    <text evidence="3">The sequence shown here is derived from an EMBL/GenBank/DDBJ whole genome shotgun (WGS) entry which is preliminary data.</text>
</comment>
<dbReference type="EMBL" id="RBUF01000621">
    <property type="protein sequence ID" value="RMU69126.1"/>
    <property type="molecule type" value="Genomic_DNA"/>
</dbReference>